<dbReference type="SUPFAM" id="SSF55874">
    <property type="entry name" value="ATPase domain of HSP90 chaperone/DNA topoisomerase II/histidine kinase"/>
    <property type="match status" value="1"/>
</dbReference>
<dbReference type="GO" id="GO:0016036">
    <property type="term" value="P:cellular response to phosphate starvation"/>
    <property type="evidence" value="ECO:0007669"/>
    <property type="project" value="TreeGrafter"/>
</dbReference>
<sequence length="610" mass="67552">MFREKISFKLTASFVIIMLISMLAIGLVFIQMFRQYAFDSREETMLVRARSIAEVMAENSENFGQIRGLAGTMRFLDTMAEANVWITDSKGNPSTKPGMGMGMGKGNGNGQNSGFGKGMGQGQMYNSEPLPLEAEAVIQEVLKGKESVSESFSSVYNEATLTVGVPIVDSDHRVIGSVLLHTPVTGVTATLNKAVGILAISLFVALLLAIGLGIFYSLLFTRPLKAMNSTALEITRGNYSARTGINRKDELGQLGNSLDHLALKLGHTINQLFQEKGKLDDIISSISEGIVAFDTTLKPISVNTALAEIMNRPQPYLVEAVEKDLNSLEIEAQLTRVMEDKKPAQVFKDWLDKKLKLTLSPIIDNHGMVTGSVALVQDISQSERLEQLRRDFVANVSHEFRTPLTVIRGSVEGLVDGMVENSEDIKRYHQRILSETRGLERLVGDLMELSRLQSGKIMIHQNRVHISSLLADLVKSLQTIADQKEIKILYQPESDLPPFLGDYDRLRQLFVIFLDNAIKYSPPNTLVWVESRILENNTLSIIIRDQGYGIAADELPYIWDRFYKVDSSRKGLGTGLGLAIAKHLLELHDGKVSVQSELGKGTEIEIKLPM</sequence>
<dbReference type="InterPro" id="IPR050351">
    <property type="entry name" value="BphY/WalK/GraS-like"/>
</dbReference>
<dbReference type="PANTHER" id="PTHR45453:SF1">
    <property type="entry name" value="PHOSPHATE REGULON SENSOR PROTEIN PHOR"/>
    <property type="match status" value="1"/>
</dbReference>
<dbReference type="Proteomes" id="UP000183954">
    <property type="component" value="Unassembled WGS sequence"/>
</dbReference>
<feature type="domain" description="HAMP" evidence="16">
    <location>
        <begin position="218"/>
        <end position="270"/>
    </location>
</feature>
<dbReference type="GO" id="GO:0005524">
    <property type="term" value="F:ATP binding"/>
    <property type="evidence" value="ECO:0007669"/>
    <property type="project" value="UniProtKB-KW"/>
</dbReference>
<dbReference type="SUPFAM" id="SSF158472">
    <property type="entry name" value="HAMP domain-like"/>
    <property type="match status" value="1"/>
</dbReference>
<evidence type="ECO:0000256" key="12">
    <source>
        <dbReference type="ARBA" id="ARBA00023012"/>
    </source>
</evidence>
<evidence type="ECO:0000313" key="18">
    <source>
        <dbReference type="Proteomes" id="UP000183954"/>
    </source>
</evidence>
<evidence type="ECO:0000256" key="5">
    <source>
        <dbReference type="ARBA" id="ARBA00022553"/>
    </source>
</evidence>
<dbReference type="PROSITE" id="PS50885">
    <property type="entry name" value="HAMP"/>
    <property type="match status" value="1"/>
</dbReference>
<evidence type="ECO:0000256" key="13">
    <source>
        <dbReference type="ARBA" id="ARBA00023136"/>
    </source>
</evidence>
<dbReference type="Gene3D" id="1.10.287.130">
    <property type="match status" value="1"/>
</dbReference>
<dbReference type="SMART" id="SM00387">
    <property type="entry name" value="HATPase_c"/>
    <property type="match status" value="1"/>
</dbReference>
<keyword evidence="6" id="KW-0808">Transferase</keyword>
<dbReference type="GO" id="GO:0004721">
    <property type="term" value="F:phosphoprotein phosphatase activity"/>
    <property type="evidence" value="ECO:0007669"/>
    <property type="project" value="TreeGrafter"/>
</dbReference>
<dbReference type="InterPro" id="IPR035965">
    <property type="entry name" value="PAS-like_dom_sf"/>
</dbReference>
<keyword evidence="13 14" id="KW-0472">Membrane</keyword>
<dbReference type="SMART" id="SM00388">
    <property type="entry name" value="HisKA"/>
    <property type="match status" value="1"/>
</dbReference>
<dbReference type="SMART" id="SM00304">
    <property type="entry name" value="HAMP"/>
    <property type="match status" value="1"/>
</dbReference>
<dbReference type="InterPro" id="IPR004358">
    <property type="entry name" value="Sig_transdc_His_kin-like_C"/>
</dbReference>
<keyword evidence="11 14" id="KW-1133">Transmembrane helix</keyword>
<dbReference type="EMBL" id="FQXJ01000010">
    <property type="protein sequence ID" value="SHI19696.1"/>
    <property type="molecule type" value="Genomic_DNA"/>
</dbReference>
<organism evidence="17 18">
    <name type="scientific">Desulfosporosinus lacus DSM 15449</name>
    <dbReference type="NCBI Taxonomy" id="1121420"/>
    <lineage>
        <taxon>Bacteria</taxon>
        <taxon>Bacillati</taxon>
        <taxon>Bacillota</taxon>
        <taxon>Clostridia</taxon>
        <taxon>Eubacteriales</taxon>
        <taxon>Desulfitobacteriaceae</taxon>
        <taxon>Desulfosporosinus</taxon>
    </lineage>
</organism>
<dbReference type="Pfam" id="PF00512">
    <property type="entry name" value="HisKA"/>
    <property type="match status" value="1"/>
</dbReference>
<evidence type="ECO:0000256" key="8">
    <source>
        <dbReference type="ARBA" id="ARBA00022741"/>
    </source>
</evidence>
<comment type="subcellular location">
    <subcellularLocation>
        <location evidence="2">Cell membrane</location>
        <topology evidence="2">Multi-pass membrane protein</topology>
    </subcellularLocation>
</comment>
<comment type="catalytic activity">
    <reaction evidence="1">
        <text>ATP + protein L-histidine = ADP + protein N-phospho-L-histidine.</text>
        <dbReference type="EC" id="2.7.13.3"/>
    </reaction>
</comment>
<name>A0A1M5Z613_9FIRM</name>
<dbReference type="OrthoDB" id="2359336at2"/>
<gene>
    <name evidence="17" type="ORF">SAMN02746098_02990</name>
</gene>
<dbReference type="Gene3D" id="3.30.565.10">
    <property type="entry name" value="Histidine kinase-like ATPase, C-terminal domain"/>
    <property type="match status" value="1"/>
</dbReference>
<keyword evidence="9 17" id="KW-0418">Kinase</keyword>
<evidence type="ECO:0000256" key="1">
    <source>
        <dbReference type="ARBA" id="ARBA00000085"/>
    </source>
</evidence>
<dbReference type="SUPFAM" id="SSF47384">
    <property type="entry name" value="Homodimeric domain of signal transducing histidine kinase"/>
    <property type="match status" value="1"/>
</dbReference>
<feature type="domain" description="Histidine kinase" evidence="15">
    <location>
        <begin position="395"/>
        <end position="610"/>
    </location>
</feature>
<feature type="transmembrane region" description="Helical" evidence="14">
    <location>
        <begin position="194"/>
        <end position="219"/>
    </location>
</feature>
<dbReference type="CDD" id="cd06225">
    <property type="entry name" value="HAMP"/>
    <property type="match status" value="1"/>
</dbReference>
<evidence type="ECO:0000259" key="16">
    <source>
        <dbReference type="PROSITE" id="PS50885"/>
    </source>
</evidence>
<keyword evidence="18" id="KW-1185">Reference proteome</keyword>
<dbReference type="EC" id="2.7.13.3" evidence="3"/>
<evidence type="ECO:0000313" key="17">
    <source>
        <dbReference type="EMBL" id="SHI19696.1"/>
    </source>
</evidence>
<evidence type="ECO:0000259" key="15">
    <source>
        <dbReference type="PROSITE" id="PS50109"/>
    </source>
</evidence>
<dbReference type="SUPFAM" id="SSF103190">
    <property type="entry name" value="Sensory domain-like"/>
    <property type="match status" value="1"/>
</dbReference>
<evidence type="ECO:0000256" key="11">
    <source>
        <dbReference type="ARBA" id="ARBA00022989"/>
    </source>
</evidence>
<evidence type="ECO:0000256" key="7">
    <source>
        <dbReference type="ARBA" id="ARBA00022692"/>
    </source>
</evidence>
<keyword evidence="10" id="KW-0067">ATP-binding</keyword>
<evidence type="ECO:0000256" key="4">
    <source>
        <dbReference type="ARBA" id="ARBA00022475"/>
    </source>
</evidence>
<dbReference type="FunFam" id="3.30.565.10:FF:000006">
    <property type="entry name" value="Sensor histidine kinase WalK"/>
    <property type="match status" value="1"/>
</dbReference>
<dbReference type="Gene3D" id="3.30.450.20">
    <property type="entry name" value="PAS domain"/>
    <property type="match status" value="1"/>
</dbReference>
<dbReference type="InterPro" id="IPR003660">
    <property type="entry name" value="HAMP_dom"/>
</dbReference>
<evidence type="ECO:0000256" key="14">
    <source>
        <dbReference type="SAM" id="Phobius"/>
    </source>
</evidence>
<dbReference type="Gene3D" id="6.10.340.10">
    <property type="match status" value="1"/>
</dbReference>
<evidence type="ECO:0000256" key="10">
    <source>
        <dbReference type="ARBA" id="ARBA00022840"/>
    </source>
</evidence>
<evidence type="ECO:0000256" key="2">
    <source>
        <dbReference type="ARBA" id="ARBA00004651"/>
    </source>
</evidence>
<dbReference type="InterPro" id="IPR036097">
    <property type="entry name" value="HisK_dim/P_sf"/>
</dbReference>
<dbReference type="PANTHER" id="PTHR45453">
    <property type="entry name" value="PHOSPHATE REGULON SENSOR PROTEIN PHOR"/>
    <property type="match status" value="1"/>
</dbReference>
<dbReference type="RefSeq" id="WP_073030519.1">
    <property type="nucleotide sequence ID" value="NZ_FQXJ01000010.1"/>
</dbReference>
<evidence type="ECO:0000256" key="3">
    <source>
        <dbReference type="ARBA" id="ARBA00012438"/>
    </source>
</evidence>
<dbReference type="Pfam" id="PF00672">
    <property type="entry name" value="HAMP"/>
    <property type="match status" value="1"/>
</dbReference>
<dbReference type="STRING" id="1121420.SAMN02746098_02990"/>
<dbReference type="FunFam" id="1.10.287.130:FF:000001">
    <property type="entry name" value="Two-component sensor histidine kinase"/>
    <property type="match status" value="1"/>
</dbReference>
<evidence type="ECO:0000256" key="9">
    <source>
        <dbReference type="ARBA" id="ARBA00022777"/>
    </source>
</evidence>
<dbReference type="PRINTS" id="PR00344">
    <property type="entry name" value="BCTRLSENSOR"/>
</dbReference>
<dbReference type="PROSITE" id="PS50109">
    <property type="entry name" value="HIS_KIN"/>
    <property type="match status" value="1"/>
</dbReference>
<dbReference type="Pfam" id="PF02518">
    <property type="entry name" value="HATPase_c"/>
    <property type="match status" value="1"/>
</dbReference>
<dbReference type="GO" id="GO:0005886">
    <property type="term" value="C:plasma membrane"/>
    <property type="evidence" value="ECO:0007669"/>
    <property type="project" value="UniProtKB-SubCell"/>
</dbReference>
<accession>A0A1M5Z613</accession>
<dbReference type="InterPro" id="IPR003661">
    <property type="entry name" value="HisK_dim/P_dom"/>
</dbReference>
<dbReference type="InterPro" id="IPR029151">
    <property type="entry name" value="Sensor-like_sf"/>
</dbReference>
<keyword evidence="5" id="KW-0597">Phosphoprotein</keyword>
<dbReference type="InterPro" id="IPR036890">
    <property type="entry name" value="HATPase_C_sf"/>
</dbReference>
<dbReference type="CDD" id="cd00075">
    <property type="entry name" value="HATPase"/>
    <property type="match status" value="1"/>
</dbReference>
<dbReference type="CDD" id="cd00082">
    <property type="entry name" value="HisKA"/>
    <property type="match status" value="1"/>
</dbReference>
<evidence type="ECO:0000256" key="6">
    <source>
        <dbReference type="ARBA" id="ARBA00022679"/>
    </source>
</evidence>
<feature type="transmembrane region" description="Helical" evidence="14">
    <location>
        <begin position="12"/>
        <end position="33"/>
    </location>
</feature>
<keyword evidence="12" id="KW-0902">Two-component regulatory system</keyword>
<dbReference type="GO" id="GO:0000155">
    <property type="term" value="F:phosphorelay sensor kinase activity"/>
    <property type="evidence" value="ECO:0007669"/>
    <property type="project" value="InterPro"/>
</dbReference>
<dbReference type="SUPFAM" id="SSF55785">
    <property type="entry name" value="PYP-like sensor domain (PAS domain)"/>
    <property type="match status" value="1"/>
</dbReference>
<keyword evidence="8" id="KW-0547">Nucleotide-binding</keyword>
<keyword evidence="7 14" id="KW-0812">Transmembrane</keyword>
<proteinExistence type="predicted"/>
<keyword evidence="4" id="KW-1003">Cell membrane</keyword>
<dbReference type="InterPro" id="IPR005467">
    <property type="entry name" value="His_kinase_dom"/>
</dbReference>
<reference evidence="18" key="1">
    <citation type="submission" date="2016-11" db="EMBL/GenBank/DDBJ databases">
        <authorList>
            <person name="Varghese N."/>
            <person name="Submissions S."/>
        </authorList>
    </citation>
    <scope>NUCLEOTIDE SEQUENCE [LARGE SCALE GENOMIC DNA]</scope>
    <source>
        <strain evidence="18">DSM 15449</strain>
    </source>
</reference>
<dbReference type="InterPro" id="IPR003594">
    <property type="entry name" value="HATPase_dom"/>
</dbReference>
<dbReference type="AlphaFoldDB" id="A0A1M5Z613"/>
<protein>
    <recommendedName>
        <fullName evidence="3">histidine kinase</fullName>
        <ecNumber evidence="3">2.7.13.3</ecNumber>
    </recommendedName>
</protein>